<evidence type="ECO:0000313" key="2">
    <source>
        <dbReference type="EMBL" id="QTC88532.1"/>
    </source>
</evidence>
<evidence type="ECO:0000256" key="1">
    <source>
        <dbReference type="SAM" id="SignalP"/>
    </source>
</evidence>
<reference evidence="2 3" key="1">
    <citation type="submission" date="2020-09" db="EMBL/GenBank/DDBJ databases">
        <title>Brevundimonas sp. LVF1 isolated from an oligotrophic pond in Goettingen, Germany.</title>
        <authorList>
            <person name="Friedrich I."/>
            <person name="Klassen A."/>
            <person name="Neubauer H."/>
            <person name="Schneider D."/>
            <person name="Hertel R."/>
            <person name="Daniel R."/>
        </authorList>
    </citation>
    <scope>NUCLEOTIDE SEQUENCE [LARGE SCALE GENOMIC DNA]</scope>
    <source>
        <strain evidence="2 3">LVF1</strain>
    </source>
</reference>
<sequence>MMKSKRNVARLSALALLIGAGFAGASTTGATKAEAKTESDYVRCYFQGYDACLPRTSDGFVYLPSPGSAAEAAFEQCLADVEAACSAQYPEG</sequence>
<evidence type="ECO:0000313" key="3">
    <source>
        <dbReference type="Proteomes" id="UP000663942"/>
    </source>
</evidence>
<feature type="signal peptide" evidence="1">
    <location>
        <begin position="1"/>
        <end position="25"/>
    </location>
</feature>
<protein>
    <recommendedName>
        <fullName evidence="4">YARHG domain-containing protein</fullName>
    </recommendedName>
</protein>
<evidence type="ECO:0008006" key="4">
    <source>
        <dbReference type="Google" id="ProtNLM"/>
    </source>
</evidence>
<dbReference type="Proteomes" id="UP000663942">
    <property type="component" value="Chromosome"/>
</dbReference>
<dbReference type="RefSeq" id="WP_207825848.1">
    <property type="nucleotide sequence ID" value="NZ_CP062006.1"/>
</dbReference>
<feature type="chain" id="PRO_5046641232" description="YARHG domain-containing protein" evidence="1">
    <location>
        <begin position="26"/>
        <end position="92"/>
    </location>
</feature>
<organism evidence="2 3">
    <name type="scientific">Brevundimonas pondensis</name>
    <dbReference type="NCBI Taxonomy" id="2774189"/>
    <lineage>
        <taxon>Bacteria</taxon>
        <taxon>Pseudomonadati</taxon>
        <taxon>Pseudomonadota</taxon>
        <taxon>Alphaproteobacteria</taxon>
        <taxon>Caulobacterales</taxon>
        <taxon>Caulobacteraceae</taxon>
        <taxon>Brevundimonas</taxon>
    </lineage>
</organism>
<name>A0ABX7SP15_9CAUL</name>
<gene>
    <name evidence="2" type="ORF">IFE19_03855</name>
</gene>
<proteinExistence type="predicted"/>
<dbReference type="EMBL" id="CP062006">
    <property type="protein sequence ID" value="QTC88532.1"/>
    <property type="molecule type" value="Genomic_DNA"/>
</dbReference>
<keyword evidence="3" id="KW-1185">Reference proteome</keyword>
<accession>A0ABX7SP15</accession>
<keyword evidence="1" id="KW-0732">Signal</keyword>